<evidence type="ECO:0000313" key="2">
    <source>
        <dbReference type="EMBL" id="PFH37472.1"/>
    </source>
</evidence>
<accession>A0A2A9MP02</accession>
<comment type="caution">
    <text evidence="2">The sequence shown here is derived from an EMBL/GenBank/DDBJ whole genome shotgun (WGS) entry which is preliminary data.</text>
</comment>
<proteinExistence type="predicted"/>
<dbReference type="EMBL" id="NWUJ01000002">
    <property type="protein sequence ID" value="PFH37472.1"/>
    <property type="molecule type" value="Genomic_DNA"/>
</dbReference>
<evidence type="ECO:0000256" key="1">
    <source>
        <dbReference type="SAM" id="MobiDB-lite"/>
    </source>
</evidence>
<reference evidence="2 3" key="1">
    <citation type="submission" date="2017-09" db="EMBL/GenBank/DDBJ databases">
        <title>Genome sequencing of Besnoitia besnoiti strain Bb-Ger1.</title>
        <authorList>
            <person name="Schares G."/>
            <person name="Venepally P."/>
            <person name="Lorenzi H.A."/>
        </authorList>
    </citation>
    <scope>NUCLEOTIDE SEQUENCE [LARGE SCALE GENOMIC DNA]</scope>
    <source>
        <strain evidence="2 3">Bb-Ger1</strain>
    </source>
</reference>
<feature type="region of interest" description="Disordered" evidence="1">
    <location>
        <begin position="111"/>
        <end position="139"/>
    </location>
</feature>
<name>A0A2A9MP02_BESBE</name>
<feature type="compositionally biased region" description="Basic and acidic residues" evidence="1">
    <location>
        <begin position="128"/>
        <end position="139"/>
    </location>
</feature>
<dbReference type="RefSeq" id="XP_029221481.1">
    <property type="nucleotide sequence ID" value="XM_029362516.1"/>
</dbReference>
<protein>
    <submittedName>
        <fullName evidence="2">Uncharacterized protein</fullName>
    </submittedName>
</protein>
<sequence>MVMHRKRHTNVYLRTFPFLKPFRQHGTASVRFRQQAFFPFFLKAIEGAFPGTGAFGFVPSAVFQHERGPGGLLDFAAQGFADWNVWFEESTLESRSPWNYTGARNSALSFTTELEREDPTGRGKHTSKTCEEGQKSLEF</sequence>
<dbReference type="AlphaFoldDB" id="A0A2A9MP02"/>
<keyword evidence="3" id="KW-1185">Reference proteome</keyword>
<evidence type="ECO:0000313" key="3">
    <source>
        <dbReference type="Proteomes" id="UP000224006"/>
    </source>
</evidence>
<dbReference type="KEGG" id="bbes:BESB_039300"/>
<dbReference type="GeneID" id="40308911"/>
<dbReference type="Proteomes" id="UP000224006">
    <property type="component" value="Chromosome II"/>
</dbReference>
<dbReference type="VEuPathDB" id="ToxoDB:BESB_039300"/>
<gene>
    <name evidence="2" type="ORF">BESB_039300</name>
</gene>
<organism evidence="2 3">
    <name type="scientific">Besnoitia besnoiti</name>
    <name type="common">Apicomplexan protozoan</name>
    <dbReference type="NCBI Taxonomy" id="94643"/>
    <lineage>
        <taxon>Eukaryota</taxon>
        <taxon>Sar</taxon>
        <taxon>Alveolata</taxon>
        <taxon>Apicomplexa</taxon>
        <taxon>Conoidasida</taxon>
        <taxon>Coccidia</taxon>
        <taxon>Eucoccidiorida</taxon>
        <taxon>Eimeriorina</taxon>
        <taxon>Sarcocystidae</taxon>
        <taxon>Besnoitia</taxon>
    </lineage>
</organism>